<feature type="coiled-coil region" evidence="7">
    <location>
        <begin position="507"/>
        <end position="534"/>
    </location>
</feature>
<evidence type="ECO:0000256" key="5">
    <source>
        <dbReference type="ARBA" id="ARBA00034552"/>
    </source>
</evidence>
<comment type="similarity">
    <text evidence="2">Belongs to the peptidase M16 family. PreP subfamily.</text>
</comment>
<dbReference type="GO" id="GO:0046872">
    <property type="term" value="F:metal ion binding"/>
    <property type="evidence" value="ECO:0007669"/>
    <property type="project" value="InterPro"/>
</dbReference>
<feature type="domain" description="Peptidase M16C associated" evidence="9">
    <location>
        <begin position="484"/>
        <end position="755"/>
    </location>
</feature>
<reference evidence="10 11" key="1">
    <citation type="journal article" date="2012" name="Science">
        <title>The Paleozoic origin of enzymatic lignin decomposition reconstructed from 31 fungal genomes.</title>
        <authorList>
            <person name="Floudas D."/>
            <person name="Binder M."/>
            <person name="Riley R."/>
            <person name="Barry K."/>
            <person name="Blanchette R.A."/>
            <person name="Henrissat B."/>
            <person name="Martinez A.T."/>
            <person name="Otillar R."/>
            <person name="Spatafora J.W."/>
            <person name="Yadav J.S."/>
            <person name="Aerts A."/>
            <person name="Benoit I."/>
            <person name="Boyd A."/>
            <person name="Carlson A."/>
            <person name="Copeland A."/>
            <person name="Coutinho P.M."/>
            <person name="de Vries R.P."/>
            <person name="Ferreira P."/>
            <person name="Findley K."/>
            <person name="Foster B."/>
            <person name="Gaskell J."/>
            <person name="Glotzer D."/>
            <person name="Gorecki P."/>
            <person name="Heitman J."/>
            <person name="Hesse C."/>
            <person name="Hori C."/>
            <person name="Igarashi K."/>
            <person name="Jurgens J.A."/>
            <person name="Kallen N."/>
            <person name="Kersten P."/>
            <person name="Kohler A."/>
            <person name="Kuees U."/>
            <person name="Kumar T.K.A."/>
            <person name="Kuo A."/>
            <person name="LaButti K."/>
            <person name="Larrondo L.F."/>
            <person name="Lindquist E."/>
            <person name="Ling A."/>
            <person name="Lombard V."/>
            <person name="Lucas S."/>
            <person name="Lundell T."/>
            <person name="Martin R."/>
            <person name="McLaughlin D.J."/>
            <person name="Morgenstern I."/>
            <person name="Morin E."/>
            <person name="Murat C."/>
            <person name="Nagy L.G."/>
            <person name="Nolan M."/>
            <person name="Ohm R.A."/>
            <person name="Patyshakuliyeva A."/>
            <person name="Rokas A."/>
            <person name="Ruiz-Duenas F.J."/>
            <person name="Sabat G."/>
            <person name="Salamov A."/>
            <person name="Samejima M."/>
            <person name="Schmutz J."/>
            <person name="Slot J.C."/>
            <person name="St John F."/>
            <person name="Stenlid J."/>
            <person name="Sun H."/>
            <person name="Sun S."/>
            <person name="Syed K."/>
            <person name="Tsang A."/>
            <person name="Wiebenga A."/>
            <person name="Young D."/>
            <person name="Pisabarro A."/>
            <person name="Eastwood D.C."/>
            <person name="Martin F."/>
            <person name="Cullen D."/>
            <person name="Grigoriev I.V."/>
            <person name="Hibbett D.S."/>
        </authorList>
    </citation>
    <scope>NUCLEOTIDE SEQUENCE [LARGE SCALE GENOMIC DNA]</scope>
    <source>
        <strain evidence="10 11">MD-104</strain>
    </source>
</reference>
<organism evidence="10 11">
    <name type="scientific">Wolfiporia cocos (strain MD-104)</name>
    <name type="common">Brown rot fungus</name>
    <dbReference type="NCBI Taxonomy" id="742152"/>
    <lineage>
        <taxon>Eukaryota</taxon>
        <taxon>Fungi</taxon>
        <taxon>Dikarya</taxon>
        <taxon>Basidiomycota</taxon>
        <taxon>Agaricomycotina</taxon>
        <taxon>Agaricomycetes</taxon>
        <taxon>Polyporales</taxon>
        <taxon>Phaeolaceae</taxon>
        <taxon>Wolfiporia</taxon>
    </lineage>
</organism>
<comment type="subunit">
    <text evidence="3">Monomer and homodimer; homodimerization is induced by binding of the substrate.</text>
</comment>
<dbReference type="STRING" id="742152.A0A2H3IUW7"/>
<gene>
    <name evidence="10" type="ORF">WOLCODRAFT_61455</name>
</gene>
<feature type="compositionally biased region" description="Low complexity" evidence="8">
    <location>
        <begin position="1061"/>
        <end position="1071"/>
    </location>
</feature>
<dbReference type="FunFam" id="3.30.830.10:FF:000015">
    <property type="entry name" value="Putative zinc metalloprotease"/>
    <property type="match status" value="1"/>
</dbReference>
<dbReference type="InterPro" id="IPR011249">
    <property type="entry name" value="Metalloenz_LuxS/M16"/>
</dbReference>
<dbReference type="Pfam" id="PF05193">
    <property type="entry name" value="Peptidase_M16_C"/>
    <property type="match status" value="1"/>
</dbReference>
<evidence type="ECO:0000313" key="10">
    <source>
        <dbReference type="EMBL" id="PCH33772.1"/>
    </source>
</evidence>
<evidence type="ECO:0000256" key="7">
    <source>
        <dbReference type="SAM" id="Coils"/>
    </source>
</evidence>
<feature type="compositionally biased region" description="Acidic residues" evidence="8">
    <location>
        <begin position="1044"/>
        <end position="1060"/>
    </location>
</feature>
<evidence type="ECO:0000256" key="6">
    <source>
        <dbReference type="ARBA" id="ARBA00045897"/>
    </source>
</evidence>
<dbReference type="EMBL" id="KB467831">
    <property type="protein sequence ID" value="PCH33772.1"/>
    <property type="molecule type" value="Genomic_DNA"/>
</dbReference>
<accession>A0A2H3IUW7</accession>
<dbReference type="OrthoDB" id="4953at2759"/>
<evidence type="ECO:0000256" key="8">
    <source>
        <dbReference type="SAM" id="MobiDB-lite"/>
    </source>
</evidence>
<comment type="subcellular location">
    <subcellularLocation>
        <location evidence="1">Mitochondrion intermembrane space</location>
    </subcellularLocation>
</comment>
<dbReference type="FunFam" id="3.30.830.10:FF:000031">
    <property type="entry name" value="Putative zinc metalloprotease"/>
    <property type="match status" value="1"/>
</dbReference>
<protein>
    <recommendedName>
        <fullName evidence="4">Presequence protease, mitochondrial</fullName>
    </recommendedName>
    <alternativeName>
        <fullName evidence="5">Pitrilysin metalloproteinase</fullName>
    </alternativeName>
</protein>
<dbReference type="PANTHER" id="PTHR43016:SF16">
    <property type="entry name" value="METALLOPROTEASE, PUTATIVE (AFU_ORTHOLOGUE AFUA_4G07610)-RELATED"/>
    <property type="match status" value="1"/>
</dbReference>
<dbReference type="OMA" id="WEGFARI"/>
<dbReference type="InterPro" id="IPR013578">
    <property type="entry name" value="Peptidase_M16C_assoc"/>
</dbReference>
<comment type="function">
    <text evidence="6">Degrades mitochondrial transit peptides after their cleavage in the intermembrane space or in the matrix, and presequence peptides; clearance of these peptides is required to keep the presequence processing machinery running. Preferentially cleaves the N-terminal side of paired basic amino acid residues. Also degrades other unstructured peptides. May function as an ATP-dependent peptidase as opposed to a metalloendopeptidase.</text>
</comment>
<evidence type="ECO:0000256" key="3">
    <source>
        <dbReference type="ARBA" id="ARBA00011853"/>
    </source>
</evidence>
<dbReference type="Gene3D" id="3.30.830.10">
    <property type="entry name" value="Metalloenzyme, LuxS/M16 peptidase-like"/>
    <property type="match status" value="4"/>
</dbReference>
<dbReference type="Proteomes" id="UP000218811">
    <property type="component" value="Unassembled WGS sequence"/>
</dbReference>
<dbReference type="FunFam" id="3.30.830.10:FF:000036">
    <property type="entry name" value="Putative zinc metalloprotease"/>
    <property type="match status" value="1"/>
</dbReference>
<sequence length="1071" mass="118441">MTSHTNGVHVNGTTESFGNFDLVKRIKLGFADITVSKWNSRISGLSVVHLDYDAPLVNGYFVIATEIFNDSGCPHTLEHLVFMGSEKYPYKGIIDHLANRGFSNGTNAWTDTDHTAYTVSTAGEQGFLQLLPIYVDHILYPTLTKAGFITEVHHIDGKGRDSGVVYSEMQGRENTSQDLMALRMQRLLSPPGSAYRSETGGLMEALRVLTVEQIREYHHKYYVPHNLSLIVTGKLASGTPSLLNVVQTQVEPSLIEHGQKHGPRPQGWKRPFLETDSAKRGPIKQTVKETVEFPEKDETMGEVQIGFMGPPPNAFLERKALDILGTYLTSSPVAPLNKEFVEIESPLWYVVYTYIYFGEDTRATYVELPVYIGSVPTEHLDTFDEKFKASLQRIVDEGIDMKRMAMLIDRDERQLRSKLETSKGDTFSGTVITDFLYGAEDGSELGPSMDEINQYAELRKWTSKQWSDILSKYYVTPDRVVVRGKPSGAMATKLEEAEKERIAAQKKRLGSDGLAKAEKELEEAKKEHEKEIPKEVLTSFPVPDVKSISWIPLQSLQEVGKGHNRKRAVEQTGNAGLAKHIESDGEPLPFFIQYDHVQSDFVTINAYLSLASLPHKLRPHMSTYLSSFFSLPVKRSSGERLTHEEVVNKLDSDTVSYEVALGVGNAFTETMRISIKVDVGQYETAISWLKDLVYSSEFDKERLQVTIAKIQQALPEMKRDGDNVLSSVSADLLYDESSTSRSGGVLPQIDFIPQLAQRLQQSPEEVIKEFEEIRQYITGPSGVRFAVAGNILAIKQPRSTFRKYFSKALPASELLPVTLAADTLSSLGKTPRKKALVVSLPTIESSYVSHTAKGIQGFANPKYPALRVALEVLNATESYLWRYIRGSGLAYGAHVSADLEAGFVSFGLYRSSNSIKAFEQAKTVIEGLVDGSIALEDTTLDAAKSSIVYGVTKSVSTPGRAALSSFLNQAFKGVSQNHNVDLLEKFQAVTKKDVLAALRTYFLPLFNPASSVAVVVTAPSKTEEIGKDLKKIGFEVSQRTLEAGPEDEESDSDSDSDSEGGSDSSVSDGSR</sequence>
<evidence type="ECO:0000256" key="4">
    <source>
        <dbReference type="ARBA" id="ARBA00020167"/>
    </source>
</evidence>
<dbReference type="InterPro" id="IPR007863">
    <property type="entry name" value="Peptidase_M16_C"/>
</dbReference>
<dbReference type="GO" id="GO:0005758">
    <property type="term" value="C:mitochondrial intermembrane space"/>
    <property type="evidence" value="ECO:0007669"/>
    <property type="project" value="UniProtKB-SubCell"/>
</dbReference>
<dbReference type="SMART" id="SM01264">
    <property type="entry name" value="M16C_associated"/>
    <property type="match status" value="1"/>
</dbReference>
<dbReference type="PANTHER" id="PTHR43016">
    <property type="entry name" value="PRESEQUENCE PROTEASE"/>
    <property type="match status" value="1"/>
</dbReference>
<dbReference type="AlphaFoldDB" id="A0A2H3IUW7"/>
<evidence type="ECO:0000259" key="9">
    <source>
        <dbReference type="SMART" id="SM01264"/>
    </source>
</evidence>
<dbReference type="InterPro" id="IPR011765">
    <property type="entry name" value="Pept_M16_N"/>
</dbReference>
<evidence type="ECO:0000313" key="11">
    <source>
        <dbReference type="Proteomes" id="UP000218811"/>
    </source>
</evidence>
<keyword evidence="11" id="KW-1185">Reference proteome</keyword>
<dbReference type="Pfam" id="PF00675">
    <property type="entry name" value="Peptidase_M16"/>
    <property type="match status" value="1"/>
</dbReference>
<keyword evidence="7" id="KW-0175">Coiled coil</keyword>
<evidence type="ECO:0000256" key="1">
    <source>
        <dbReference type="ARBA" id="ARBA00004569"/>
    </source>
</evidence>
<name>A0A2H3IUW7_WOLCO</name>
<feature type="region of interest" description="Disordered" evidence="8">
    <location>
        <begin position="1037"/>
        <end position="1071"/>
    </location>
</feature>
<proteinExistence type="inferred from homology"/>
<dbReference type="SUPFAM" id="SSF63411">
    <property type="entry name" value="LuxS/MPP-like metallohydrolase"/>
    <property type="match status" value="4"/>
</dbReference>
<dbReference type="GO" id="GO:0006508">
    <property type="term" value="P:proteolysis"/>
    <property type="evidence" value="ECO:0007669"/>
    <property type="project" value="InterPro"/>
</dbReference>
<evidence type="ECO:0000256" key="2">
    <source>
        <dbReference type="ARBA" id="ARBA00007575"/>
    </source>
</evidence>